<evidence type="ECO:0000313" key="11">
    <source>
        <dbReference type="EMBL" id="GLK81588.1"/>
    </source>
</evidence>
<proteinExistence type="inferred from homology"/>
<evidence type="ECO:0000256" key="6">
    <source>
        <dbReference type="ARBA" id="ARBA00023316"/>
    </source>
</evidence>
<evidence type="ECO:0000256" key="1">
    <source>
        <dbReference type="ARBA" id="ARBA00004752"/>
    </source>
</evidence>
<keyword evidence="12" id="KW-1185">Reference proteome</keyword>
<dbReference type="CDD" id="cd16913">
    <property type="entry name" value="YkuD_like"/>
    <property type="match status" value="1"/>
</dbReference>
<keyword evidence="9" id="KW-0732">Signal</keyword>
<comment type="similarity">
    <text evidence="2">Belongs to the YkuD family.</text>
</comment>
<dbReference type="EMBL" id="BSFL01000004">
    <property type="protein sequence ID" value="GLK81588.1"/>
    <property type="molecule type" value="Genomic_DNA"/>
</dbReference>
<feature type="active site" description="Proton donor/acceptor" evidence="7">
    <location>
        <position position="354"/>
    </location>
</feature>
<accession>A0A9W6JSE9</accession>
<sequence>MGDGKLAIALTLAAALAVGEAAAQGAPFDDERPVDAIGEMLSIPETTGSVDAEPHRLPLEGVRPAEPVPPAVARRPAPKPARPAPVAEAYPVDLLIALANDAVYSDAPYPKGQHADPRMIKLQVLLDRAHASPGVIDGINGGNVAKAIAAFEMMIGHPVDGVMDAELWARLESVSSEPVLTSYELTEKDVGGPFTPVLPADYAEQAQLSAAGYRDPVEMLAERFHMDEGFLRRLNPDIDFTMAGSVITVANPGAPQKAKVASIVADKGRRQIFAYDLAGRLVASYPATIGSADLPSPTGVHAVKAIAINPEYWYRPKVNFQQGENTKALRLPPGPNAPVGAVWIGLDKPTYGLHGTPEPSKIDKTNSHGCVRLTNWDANELAHLVAPGVPVDFREPELPQTAETEPLTTGITPARAVPY</sequence>
<dbReference type="Gene3D" id="2.40.440.10">
    <property type="entry name" value="L,D-transpeptidase catalytic domain-like"/>
    <property type="match status" value="1"/>
</dbReference>
<dbReference type="InterPro" id="IPR036366">
    <property type="entry name" value="PGBDSf"/>
</dbReference>
<dbReference type="InterPro" id="IPR050979">
    <property type="entry name" value="LD-transpeptidase"/>
</dbReference>
<dbReference type="SUPFAM" id="SSF141523">
    <property type="entry name" value="L,D-transpeptidase catalytic domain-like"/>
    <property type="match status" value="1"/>
</dbReference>
<dbReference type="GO" id="GO:0071972">
    <property type="term" value="F:peptidoglycan L,D-transpeptidase activity"/>
    <property type="evidence" value="ECO:0007669"/>
    <property type="project" value="TreeGrafter"/>
</dbReference>
<dbReference type="Proteomes" id="UP001143309">
    <property type="component" value="Unassembled WGS sequence"/>
</dbReference>
<feature type="region of interest" description="Disordered" evidence="8">
    <location>
        <begin position="60"/>
        <end position="84"/>
    </location>
</feature>
<evidence type="ECO:0000256" key="2">
    <source>
        <dbReference type="ARBA" id="ARBA00005992"/>
    </source>
</evidence>
<dbReference type="InterPro" id="IPR038063">
    <property type="entry name" value="Transpep_catalytic_dom"/>
</dbReference>
<feature type="active site" description="Nucleophile" evidence="7">
    <location>
        <position position="370"/>
    </location>
</feature>
<dbReference type="GO" id="GO:0071555">
    <property type="term" value="P:cell wall organization"/>
    <property type="evidence" value="ECO:0007669"/>
    <property type="project" value="UniProtKB-UniRule"/>
</dbReference>
<evidence type="ECO:0000256" key="3">
    <source>
        <dbReference type="ARBA" id="ARBA00022679"/>
    </source>
</evidence>
<comment type="caution">
    <text evidence="11">The sequence shown here is derived from an EMBL/GenBank/DDBJ whole genome shotgun (WGS) entry which is preliminary data.</text>
</comment>
<dbReference type="InterPro" id="IPR005490">
    <property type="entry name" value="LD_TPept_cat_dom"/>
</dbReference>
<dbReference type="GO" id="GO:0008360">
    <property type="term" value="P:regulation of cell shape"/>
    <property type="evidence" value="ECO:0007669"/>
    <property type="project" value="UniProtKB-UniRule"/>
</dbReference>
<evidence type="ECO:0000256" key="9">
    <source>
        <dbReference type="SAM" id="SignalP"/>
    </source>
</evidence>
<dbReference type="InterPro" id="IPR036365">
    <property type="entry name" value="PGBD-like_sf"/>
</dbReference>
<evidence type="ECO:0000256" key="4">
    <source>
        <dbReference type="ARBA" id="ARBA00022960"/>
    </source>
</evidence>
<dbReference type="Gene3D" id="1.10.101.10">
    <property type="entry name" value="PGBD-like superfamily/PGBD"/>
    <property type="match status" value="1"/>
</dbReference>
<dbReference type="InterPro" id="IPR002477">
    <property type="entry name" value="Peptidoglycan-bd-like"/>
</dbReference>
<dbReference type="PANTHER" id="PTHR30582">
    <property type="entry name" value="L,D-TRANSPEPTIDASE"/>
    <property type="match status" value="1"/>
</dbReference>
<keyword evidence="4 7" id="KW-0133">Cell shape</keyword>
<dbReference type="GO" id="GO:0018104">
    <property type="term" value="P:peptidoglycan-protein cross-linking"/>
    <property type="evidence" value="ECO:0007669"/>
    <property type="project" value="TreeGrafter"/>
</dbReference>
<dbReference type="Pfam" id="PF01471">
    <property type="entry name" value="PG_binding_1"/>
    <property type="match status" value="1"/>
</dbReference>
<evidence type="ECO:0000256" key="7">
    <source>
        <dbReference type="PROSITE-ProRule" id="PRU01373"/>
    </source>
</evidence>
<protein>
    <recommendedName>
        <fullName evidence="10">L,D-TPase catalytic domain-containing protein</fullName>
    </recommendedName>
</protein>
<evidence type="ECO:0000256" key="5">
    <source>
        <dbReference type="ARBA" id="ARBA00022984"/>
    </source>
</evidence>
<gene>
    <name evidence="11" type="ORF">GCM10008174_33290</name>
</gene>
<evidence type="ECO:0000256" key="8">
    <source>
        <dbReference type="SAM" id="MobiDB-lite"/>
    </source>
</evidence>
<dbReference type="Pfam" id="PF03734">
    <property type="entry name" value="YkuD"/>
    <property type="match status" value="1"/>
</dbReference>
<feature type="chain" id="PRO_5040968183" description="L,D-TPase catalytic domain-containing protein" evidence="9">
    <location>
        <begin position="24"/>
        <end position="419"/>
    </location>
</feature>
<keyword evidence="6 7" id="KW-0961">Cell wall biogenesis/degradation</keyword>
<feature type="domain" description="L,D-TPase catalytic" evidence="10">
    <location>
        <begin position="261"/>
        <end position="394"/>
    </location>
</feature>
<organism evidence="11 12">
    <name type="scientific">Methylopila turkensis</name>
    <dbReference type="NCBI Taxonomy" id="1437816"/>
    <lineage>
        <taxon>Bacteria</taxon>
        <taxon>Pseudomonadati</taxon>
        <taxon>Pseudomonadota</taxon>
        <taxon>Alphaproteobacteria</taxon>
        <taxon>Hyphomicrobiales</taxon>
        <taxon>Methylopilaceae</taxon>
        <taxon>Methylopila</taxon>
    </lineage>
</organism>
<evidence type="ECO:0000259" key="10">
    <source>
        <dbReference type="PROSITE" id="PS52029"/>
    </source>
</evidence>
<keyword evidence="5 7" id="KW-0573">Peptidoglycan synthesis</keyword>
<dbReference type="PROSITE" id="PS52029">
    <property type="entry name" value="LD_TPASE"/>
    <property type="match status" value="1"/>
</dbReference>
<reference evidence="11" key="2">
    <citation type="submission" date="2023-01" db="EMBL/GenBank/DDBJ databases">
        <authorList>
            <person name="Sun Q."/>
            <person name="Evtushenko L."/>
        </authorList>
    </citation>
    <scope>NUCLEOTIDE SEQUENCE</scope>
    <source>
        <strain evidence="11">VKM B-2748</strain>
    </source>
</reference>
<evidence type="ECO:0000313" key="12">
    <source>
        <dbReference type="Proteomes" id="UP001143309"/>
    </source>
</evidence>
<reference evidence="11" key="1">
    <citation type="journal article" date="2014" name="Int. J. Syst. Evol. Microbiol.">
        <title>Complete genome sequence of Corynebacterium casei LMG S-19264T (=DSM 44701T), isolated from a smear-ripened cheese.</title>
        <authorList>
            <consortium name="US DOE Joint Genome Institute (JGI-PGF)"/>
            <person name="Walter F."/>
            <person name="Albersmeier A."/>
            <person name="Kalinowski J."/>
            <person name="Ruckert C."/>
        </authorList>
    </citation>
    <scope>NUCLEOTIDE SEQUENCE</scope>
    <source>
        <strain evidence="11">VKM B-2748</strain>
    </source>
</reference>
<dbReference type="GO" id="GO:0016740">
    <property type="term" value="F:transferase activity"/>
    <property type="evidence" value="ECO:0007669"/>
    <property type="project" value="UniProtKB-KW"/>
</dbReference>
<comment type="pathway">
    <text evidence="1 7">Cell wall biogenesis; peptidoglycan biosynthesis.</text>
</comment>
<name>A0A9W6JSE9_9HYPH</name>
<dbReference type="AlphaFoldDB" id="A0A9W6JSE9"/>
<dbReference type="RefSeq" id="WP_271202066.1">
    <property type="nucleotide sequence ID" value="NZ_BSFL01000004.1"/>
</dbReference>
<dbReference type="PANTHER" id="PTHR30582:SF30">
    <property type="entry name" value="BLR4375 PROTEIN"/>
    <property type="match status" value="1"/>
</dbReference>
<keyword evidence="3" id="KW-0808">Transferase</keyword>
<dbReference type="SUPFAM" id="SSF47090">
    <property type="entry name" value="PGBD-like"/>
    <property type="match status" value="1"/>
</dbReference>
<dbReference type="GO" id="GO:0005576">
    <property type="term" value="C:extracellular region"/>
    <property type="evidence" value="ECO:0007669"/>
    <property type="project" value="TreeGrafter"/>
</dbReference>
<feature type="signal peptide" evidence="9">
    <location>
        <begin position="1"/>
        <end position="23"/>
    </location>
</feature>